<protein>
    <submittedName>
        <fullName evidence="2">Peroxidase</fullName>
    </submittedName>
</protein>
<dbReference type="WBParaSite" id="RSKR_0000586900.1">
    <property type="protein sequence ID" value="RSKR_0000586900.1"/>
    <property type="gene ID" value="RSKR_0000586900"/>
</dbReference>
<name>A0AC35TYU2_9BILA</name>
<proteinExistence type="predicted"/>
<evidence type="ECO:0000313" key="1">
    <source>
        <dbReference type="Proteomes" id="UP000095286"/>
    </source>
</evidence>
<sequence>MVKLRNSDLYTSSLPTHKKCCDPNNTHLECLTLESADITSSKSDQCYVGAREQMNVGTSFIDAGIIYGNTLEEQTMIRTFESGRIKETINPTKSTTPTDNTNLLHQTTPVLRAVLIRNHNKLAKGLGSINRDWSDEKIFQEVRKIVVAQIQFVTLNEFVPILIGHDSALYFNLIVSKFHDDEVNLKPFYELSSNANSLNSFASAAGLFYYTMMVQTGTKPFEFSNSSNTINAQTTIEIDETFIAKNVDKFLSHLVSTKVSRPGLHINPAYLRKNFGRVGFSSDSLHFTTLLIQLSRDHGLPSYSAFRDKCGLPQVKNLDDLTDQLLNPKIVIPILQKYFKSIDDVDLILLGLAEKPVRGGLVGPTFACIIGKQFMNVRNGDKFWFDNTKNSEGLSFSQIKQIRKTTLSKLICAAFPSIKTIPSYAFQIPSNEYNFPLACSTLTSNKQFLNLKYWKDSSEESKCDDDADKIRRFIDSDIGPVPILNAKLRDAYKLAEDRYFIKKEKRSNYLNTLASSINDKKYLEKNTPLSGCPVHQYKEYGEEKVNRQDPNSPIKSYSRQMHAQTESLRKSDEAHILQEAFDIIKNNEIDVFDREHRFFDIQPNLELKQIPMIPLFNQGQMIQSIQSQSIVSDTIKKGVVSEVVDCIPHLPCDSTHPYRIHSGWCNNLANPDFGNAFGPLKHLLPPAYEDGISKVRSKATSGRQLPVARKVSTTLNSGTSVSKGKYTHLLMQFGQFLDHDMSHVPISQGVNGSALDCTACDSETTVDKDCFPMPIPKDDPHFPSVHKNGQPRCFHFVRSILGSFEKGFRNQMSQLTPYIDSSTVYGSDLCQSFTLRTNFSGLLLFDSLSSANNESVPMREGLAGCRSAPQFRCFLAGDFRVSHSPGLTTLHTYFLRQHNHFAKQFANMNPGWTDEILYQEARKLNGALMQHFTFNEFLPAVLGKANMNKFGLTLKSDGYYTDYDPTCDATVSHPFTVGAFRFGHSLIRQTFNRFDGHYKNLTAPELRVADTFDDATSVYDNRGLGIDGLLLGFLGSAAMDVDRFITKHLTNFLFARPNDRLSGLDLFAINIQRGRDHGLQPYNVLRKMCGRKKARNFKELEDDMDPEALARLMVIYDHVDDIDLFPGLISEKTMEGALVSPTTACILSEQFKRSRKCDRFWYENDGQFTKFKPAQLDQIRKMTLARLFCDYSKTVTKVQPNVFLMPDDLTNAQIACEYFPKMDLSQWSNSGVCKIKNKMIGIGETARQTPCTSCKCTTRGLRCEAIKIKHCQQLIDKYRLKDIIADSACILQCPQIGID</sequence>
<dbReference type="Proteomes" id="UP000095286">
    <property type="component" value="Unplaced"/>
</dbReference>
<evidence type="ECO:0000313" key="2">
    <source>
        <dbReference type="WBParaSite" id="RSKR_0000586900.1"/>
    </source>
</evidence>
<organism evidence="1 2">
    <name type="scientific">Rhabditophanes sp. KR3021</name>
    <dbReference type="NCBI Taxonomy" id="114890"/>
    <lineage>
        <taxon>Eukaryota</taxon>
        <taxon>Metazoa</taxon>
        <taxon>Ecdysozoa</taxon>
        <taxon>Nematoda</taxon>
        <taxon>Chromadorea</taxon>
        <taxon>Rhabditida</taxon>
        <taxon>Tylenchina</taxon>
        <taxon>Panagrolaimomorpha</taxon>
        <taxon>Strongyloidoidea</taxon>
        <taxon>Alloionematidae</taxon>
        <taxon>Rhabditophanes</taxon>
    </lineage>
</organism>
<reference evidence="2" key="1">
    <citation type="submission" date="2016-11" db="UniProtKB">
        <authorList>
            <consortium name="WormBaseParasite"/>
        </authorList>
    </citation>
    <scope>IDENTIFICATION</scope>
    <source>
        <strain evidence="2">KR3021</strain>
    </source>
</reference>
<accession>A0AC35TYU2</accession>